<sequence>MYLAQGQLELPHMGKQYGSHPRCRHVLERGVKCTREAVTRKQRWSCRACAKRGSGEDKAMELATNRGTSEIATRLAFIKRTRYTNKVVDREEEKREGRRENTGEREAEGATEDAKFKVEDAKGEAEESDAVGEERDEGGEAEDAEGKVEEKDA</sequence>
<name>A0AAV7W1X9_PLEWA</name>
<comment type="caution">
    <text evidence="2">The sequence shown here is derived from an EMBL/GenBank/DDBJ whole genome shotgun (WGS) entry which is preliminary data.</text>
</comment>
<feature type="compositionally biased region" description="Acidic residues" evidence="1">
    <location>
        <begin position="126"/>
        <end position="143"/>
    </location>
</feature>
<protein>
    <submittedName>
        <fullName evidence="2">Uncharacterized protein</fullName>
    </submittedName>
</protein>
<reference evidence="2" key="1">
    <citation type="journal article" date="2022" name="bioRxiv">
        <title>Sequencing and chromosome-scale assembly of the giantPleurodeles waltlgenome.</title>
        <authorList>
            <person name="Brown T."/>
            <person name="Elewa A."/>
            <person name="Iarovenko S."/>
            <person name="Subramanian E."/>
            <person name="Araus A.J."/>
            <person name="Petzold A."/>
            <person name="Susuki M."/>
            <person name="Suzuki K.-i.T."/>
            <person name="Hayashi T."/>
            <person name="Toyoda A."/>
            <person name="Oliveira C."/>
            <person name="Osipova E."/>
            <person name="Leigh N.D."/>
            <person name="Simon A."/>
            <person name="Yun M.H."/>
        </authorList>
    </citation>
    <scope>NUCLEOTIDE SEQUENCE</scope>
    <source>
        <strain evidence="2">20211129_DDA</strain>
        <tissue evidence="2">Liver</tissue>
    </source>
</reference>
<accession>A0AAV7W1X9</accession>
<feature type="region of interest" description="Disordered" evidence="1">
    <location>
        <begin position="86"/>
        <end position="153"/>
    </location>
</feature>
<evidence type="ECO:0000313" key="3">
    <source>
        <dbReference type="Proteomes" id="UP001066276"/>
    </source>
</evidence>
<feature type="compositionally biased region" description="Basic and acidic residues" evidence="1">
    <location>
        <begin position="87"/>
        <end position="125"/>
    </location>
</feature>
<proteinExistence type="predicted"/>
<evidence type="ECO:0000256" key="1">
    <source>
        <dbReference type="SAM" id="MobiDB-lite"/>
    </source>
</evidence>
<feature type="compositionally biased region" description="Basic and acidic residues" evidence="1">
    <location>
        <begin position="144"/>
        <end position="153"/>
    </location>
</feature>
<organism evidence="2 3">
    <name type="scientific">Pleurodeles waltl</name>
    <name type="common">Iberian ribbed newt</name>
    <dbReference type="NCBI Taxonomy" id="8319"/>
    <lineage>
        <taxon>Eukaryota</taxon>
        <taxon>Metazoa</taxon>
        <taxon>Chordata</taxon>
        <taxon>Craniata</taxon>
        <taxon>Vertebrata</taxon>
        <taxon>Euteleostomi</taxon>
        <taxon>Amphibia</taxon>
        <taxon>Batrachia</taxon>
        <taxon>Caudata</taxon>
        <taxon>Salamandroidea</taxon>
        <taxon>Salamandridae</taxon>
        <taxon>Pleurodelinae</taxon>
        <taxon>Pleurodeles</taxon>
    </lineage>
</organism>
<evidence type="ECO:0000313" key="2">
    <source>
        <dbReference type="EMBL" id="KAJ1206588.1"/>
    </source>
</evidence>
<dbReference type="AlphaFoldDB" id="A0AAV7W1X9"/>
<dbReference type="EMBL" id="JANPWB010000002">
    <property type="protein sequence ID" value="KAJ1206588.1"/>
    <property type="molecule type" value="Genomic_DNA"/>
</dbReference>
<keyword evidence="3" id="KW-1185">Reference proteome</keyword>
<gene>
    <name evidence="2" type="ORF">NDU88_001991</name>
</gene>
<dbReference type="Proteomes" id="UP001066276">
    <property type="component" value="Chromosome 1_2"/>
</dbReference>